<dbReference type="OrthoDB" id="316630at2"/>
<feature type="domain" description="Haemin-degrading HemS/ChuX" evidence="1">
    <location>
        <begin position="45"/>
        <end position="170"/>
    </location>
</feature>
<dbReference type="Pfam" id="PF05171">
    <property type="entry name" value="HemS"/>
    <property type="match status" value="2"/>
</dbReference>
<name>A0A118DR04_9BURK</name>
<gene>
    <name evidence="2" type="ORF">WS67_04040</name>
</gene>
<dbReference type="CDD" id="cd16831">
    <property type="entry name" value="HemS-like_C"/>
    <property type="match status" value="1"/>
</dbReference>
<dbReference type="Proteomes" id="UP000062788">
    <property type="component" value="Unassembled WGS sequence"/>
</dbReference>
<dbReference type="InterPro" id="IPR007845">
    <property type="entry name" value="HemS/ChuX_dom"/>
</dbReference>
<sequence length="378" mass="41198">MMNIAASAAAPAAGRTLAPDELRDAFLRLKETRKLRNRDAAQLLGVSEGEALAAFADERVVRLEPSFIELFEEMPRLRGIMALTRNAAAIHEKDGAFEQMSHDGPVGLALGAIDLRIFYRHWASGFAVHEPAAHGTMKSLQFFDTHGHAVHKVYLRKHSDHAAFDAFVSRWRTPAQNTLLAVEPEPAALAERPDEAIDVAGLRAAWDAMTDTHAFHGMLGRFGVTRTQALRLAGAQRARRVAPDATRRVLERAALSRLPIMVFVGNRGMIQIHTGPVGNIRRTGPWINVLDEGFNLHLRGDLIASAWVVTKPTSDGPVTSLELFDTAGESIAMLFGARKPGQPELTGWRELVGALQTAFDANADARVDAHVGEAGAKR</sequence>
<evidence type="ECO:0000313" key="2">
    <source>
        <dbReference type="EMBL" id="KVE30038.1"/>
    </source>
</evidence>
<comment type="caution">
    <text evidence="2">The sequence shown here is derived from an EMBL/GenBank/DDBJ whole genome shotgun (WGS) entry which is preliminary data.</text>
</comment>
<dbReference type="GO" id="GO:0006826">
    <property type="term" value="P:iron ion transport"/>
    <property type="evidence" value="ECO:0007669"/>
    <property type="project" value="InterPro"/>
</dbReference>
<dbReference type="Gene3D" id="3.40.1570.10">
    <property type="entry name" value="HemS/ChuS/ChuX like domains"/>
    <property type="match status" value="2"/>
</dbReference>
<evidence type="ECO:0000259" key="1">
    <source>
        <dbReference type="Pfam" id="PF05171"/>
    </source>
</evidence>
<protein>
    <submittedName>
        <fullName evidence="2">Heme ABC transporter</fullName>
    </submittedName>
</protein>
<feature type="domain" description="Haemin-degrading HemS/ChuX" evidence="1">
    <location>
        <begin position="223"/>
        <end position="355"/>
    </location>
</feature>
<dbReference type="InterPro" id="IPR053733">
    <property type="entry name" value="Heme_Transport_Util_sf"/>
</dbReference>
<reference evidence="2 3" key="1">
    <citation type="submission" date="2015-11" db="EMBL/GenBank/DDBJ databases">
        <title>Expanding the genomic diversity of Burkholderia species for the development of highly accurate diagnostics.</title>
        <authorList>
            <person name="Sahl J."/>
            <person name="Keim P."/>
            <person name="Wagner D."/>
        </authorList>
    </citation>
    <scope>NUCLEOTIDE SEQUENCE [LARGE SCALE GENOMIC DNA]</scope>
    <source>
        <strain evidence="2 3">TSV85</strain>
    </source>
</reference>
<dbReference type="RefSeq" id="WP_059512730.1">
    <property type="nucleotide sequence ID" value="NZ_LOWA01000008.1"/>
</dbReference>
<dbReference type="CDD" id="cd16830">
    <property type="entry name" value="HemS-like_N"/>
    <property type="match status" value="1"/>
</dbReference>
<dbReference type="EMBL" id="LOWA01000008">
    <property type="protein sequence ID" value="KVE30038.1"/>
    <property type="molecule type" value="Genomic_DNA"/>
</dbReference>
<keyword evidence="3" id="KW-1185">Reference proteome</keyword>
<evidence type="ECO:0000313" key="3">
    <source>
        <dbReference type="Proteomes" id="UP000062788"/>
    </source>
</evidence>
<dbReference type="SUPFAM" id="SSF144064">
    <property type="entry name" value="Heme iron utilization protein-like"/>
    <property type="match status" value="1"/>
</dbReference>
<organism evidence="2 3">
    <name type="scientific">Burkholderia singularis</name>
    <dbReference type="NCBI Taxonomy" id="1503053"/>
    <lineage>
        <taxon>Bacteria</taxon>
        <taxon>Pseudomonadati</taxon>
        <taxon>Pseudomonadota</taxon>
        <taxon>Betaproteobacteria</taxon>
        <taxon>Burkholderiales</taxon>
        <taxon>Burkholderiaceae</taxon>
        <taxon>Burkholderia</taxon>
        <taxon>pseudomallei group</taxon>
    </lineage>
</organism>
<dbReference type="AlphaFoldDB" id="A0A118DR04"/>
<proteinExistence type="predicted"/>
<accession>A0A118DR04</accession>